<evidence type="ECO:0000256" key="4">
    <source>
        <dbReference type="ARBA" id="ARBA00022989"/>
    </source>
</evidence>
<dbReference type="Proteomes" id="UP000460157">
    <property type="component" value="Unassembled WGS sequence"/>
</dbReference>
<proteinExistence type="predicted"/>
<feature type="compositionally biased region" description="Low complexity" evidence="6">
    <location>
        <begin position="20"/>
        <end position="77"/>
    </location>
</feature>
<evidence type="ECO:0000313" key="9">
    <source>
        <dbReference type="EMBL" id="MVT26456.1"/>
    </source>
</evidence>
<feature type="transmembrane region" description="Helical" evidence="7">
    <location>
        <begin position="531"/>
        <end position="562"/>
    </location>
</feature>
<dbReference type="GO" id="GO:0020037">
    <property type="term" value="F:heme binding"/>
    <property type="evidence" value="ECO:0007669"/>
    <property type="project" value="TreeGrafter"/>
</dbReference>
<feature type="compositionally biased region" description="Basic and acidic residues" evidence="6">
    <location>
        <begin position="155"/>
        <end position="168"/>
    </location>
</feature>
<feature type="transmembrane region" description="Helical" evidence="7">
    <location>
        <begin position="279"/>
        <end position="305"/>
    </location>
</feature>
<protein>
    <submittedName>
        <fullName evidence="9">Cytochrome b/b6 domain-containing protein</fullName>
    </submittedName>
</protein>
<dbReference type="InterPro" id="IPR051542">
    <property type="entry name" value="Hydrogenase_cytochrome"/>
</dbReference>
<dbReference type="GO" id="GO:0009055">
    <property type="term" value="F:electron transfer activity"/>
    <property type="evidence" value="ECO:0007669"/>
    <property type="project" value="InterPro"/>
</dbReference>
<dbReference type="Pfam" id="PF01292">
    <property type="entry name" value="Ni_hydr_CYTB"/>
    <property type="match status" value="1"/>
</dbReference>
<comment type="subcellular location">
    <subcellularLocation>
        <location evidence="1">Cell membrane</location>
        <topology evidence="1">Multi-pass membrane protein</topology>
    </subcellularLocation>
</comment>
<dbReference type="OrthoDB" id="9795587at2"/>
<evidence type="ECO:0000313" key="10">
    <source>
        <dbReference type="Proteomes" id="UP000460157"/>
    </source>
</evidence>
<comment type="caution">
    <text evidence="9">The sequence shown here is derived from an EMBL/GenBank/DDBJ whole genome shotgun (WGS) entry which is preliminary data.</text>
</comment>
<evidence type="ECO:0000256" key="3">
    <source>
        <dbReference type="ARBA" id="ARBA00022692"/>
    </source>
</evidence>
<name>A0A7K1UJ75_9MICC</name>
<feature type="domain" description="Cytochrome b561 bacterial/Ni-hydrogenase" evidence="8">
    <location>
        <begin position="330"/>
        <end position="515"/>
    </location>
</feature>
<dbReference type="AlphaFoldDB" id="A0A7K1UJ75"/>
<dbReference type="PANTHER" id="PTHR30485:SF1">
    <property type="entry name" value="CYTOCHROME YDHU-RELATED"/>
    <property type="match status" value="1"/>
</dbReference>
<dbReference type="RefSeq" id="WP_157323408.1">
    <property type="nucleotide sequence ID" value="NZ_BMFX01000025.1"/>
</dbReference>
<dbReference type="PANTHER" id="PTHR30485">
    <property type="entry name" value="NI/FE-HYDROGENASE 1 B-TYPE CYTOCHROME SUBUNIT"/>
    <property type="match status" value="1"/>
</dbReference>
<dbReference type="GO" id="GO:0022904">
    <property type="term" value="P:respiratory electron transport chain"/>
    <property type="evidence" value="ECO:0007669"/>
    <property type="project" value="InterPro"/>
</dbReference>
<evidence type="ECO:0000256" key="7">
    <source>
        <dbReference type="SAM" id="Phobius"/>
    </source>
</evidence>
<dbReference type="InterPro" id="IPR016174">
    <property type="entry name" value="Di-haem_cyt_TM"/>
</dbReference>
<feature type="transmembrane region" description="Helical" evidence="7">
    <location>
        <begin position="333"/>
        <end position="353"/>
    </location>
</feature>
<feature type="compositionally biased region" description="Low complexity" evidence="6">
    <location>
        <begin position="169"/>
        <end position="185"/>
    </location>
</feature>
<dbReference type="GO" id="GO:0005886">
    <property type="term" value="C:plasma membrane"/>
    <property type="evidence" value="ECO:0007669"/>
    <property type="project" value="UniProtKB-SubCell"/>
</dbReference>
<dbReference type="EMBL" id="WRPM01000064">
    <property type="protein sequence ID" value="MVT26456.1"/>
    <property type="molecule type" value="Genomic_DNA"/>
</dbReference>
<evidence type="ECO:0000256" key="5">
    <source>
        <dbReference type="ARBA" id="ARBA00023136"/>
    </source>
</evidence>
<keyword evidence="5 7" id="KW-0472">Membrane</keyword>
<feature type="compositionally biased region" description="Low complexity" evidence="6">
    <location>
        <begin position="90"/>
        <end position="131"/>
    </location>
</feature>
<evidence type="ECO:0000259" key="8">
    <source>
        <dbReference type="Pfam" id="PF01292"/>
    </source>
</evidence>
<dbReference type="SUPFAM" id="SSF81342">
    <property type="entry name" value="Transmembrane di-heme cytochromes"/>
    <property type="match status" value="1"/>
</dbReference>
<accession>A0A7K1UJ75</accession>
<feature type="transmembrane region" description="Helical" evidence="7">
    <location>
        <begin position="489"/>
        <end position="511"/>
    </location>
</feature>
<feature type="transmembrane region" description="Helical" evidence="7">
    <location>
        <begin position="447"/>
        <end position="468"/>
    </location>
</feature>
<evidence type="ECO:0000256" key="1">
    <source>
        <dbReference type="ARBA" id="ARBA00004651"/>
    </source>
</evidence>
<evidence type="ECO:0000256" key="2">
    <source>
        <dbReference type="ARBA" id="ARBA00022475"/>
    </source>
</evidence>
<feature type="region of interest" description="Disordered" evidence="6">
    <location>
        <begin position="1"/>
        <end position="268"/>
    </location>
</feature>
<dbReference type="Gene3D" id="1.20.950.20">
    <property type="entry name" value="Transmembrane di-heme cytochromes, Chain C"/>
    <property type="match status" value="1"/>
</dbReference>
<sequence>MTPNPHHRRRGLPRTEAEAQARAAQPAPAPPASNSAAPDPADSNSAPAAEAEAAVSQSSEPKPSTTAASQHSAAGAAPRRRQGLPRTEAEAAARAAEPETAAPTPVAAAPAPAEAAQPASARPASAQQSPATPEPQPFTAVGLPPHRPGRRRGLPRSEAEAEARKAEAQRSAPEPETPGAEAPAPASTPAPTPTPARRRGLGATPVPAPAAEQSQDLLTGKPAGKVSEAAGALASGTPTPTPAEAKASAGAGGGGGVSVAPKPQRAPARTLAGRTLRQWGVLAAAGAGGVVVLAVILVLSARWFLGTSAGTSFLESYPGQYSQPDAPRGYPWWLNWAHFFNAFLMILIIKTGIQIRTEARPQAYWTPKWNKKRKISLTIWLHQCLDLLWVLNGVIFVILLFATGYWERVVPTSWDVFPNALSAGLQYASLDWPTHGEWAHYNSLQELAYFTTIFIAAPLAILTGVRMSGLWPANNQALNKAFPVEAARAVHFPVMIYFTAFILVHVILVFATGALRNLNLIYTGQDATNWAGFWLFALSLAVIIAAALATRALVVAPIASLFGRVGR</sequence>
<dbReference type="InterPro" id="IPR011577">
    <property type="entry name" value="Cyt_b561_bac/Ni-Hgenase"/>
</dbReference>
<keyword evidence="10" id="KW-1185">Reference proteome</keyword>
<reference evidence="9 10" key="1">
    <citation type="submission" date="2019-12" db="EMBL/GenBank/DDBJ databases">
        <title>Nesterenkonia muleiensis sp. nov., a novel actinobacterium isolated from sap of Populus euphratica.</title>
        <authorList>
            <person name="Wang R."/>
        </authorList>
    </citation>
    <scope>NUCLEOTIDE SEQUENCE [LARGE SCALE GENOMIC DNA]</scope>
    <source>
        <strain evidence="9 10">F10</strain>
    </source>
</reference>
<feature type="compositionally biased region" description="Basic residues" evidence="6">
    <location>
        <begin position="1"/>
        <end position="12"/>
    </location>
</feature>
<organism evidence="9 10">
    <name type="scientific">Nesterenkonia alkaliphila</name>
    <dbReference type="NCBI Taxonomy" id="1463631"/>
    <lineage>
        <taxon>Bacteria</taxon>
        <taxon>Bacillati</taxon>
        <taxon>Actinomycetota</taxon>
        <taxon>Actinomycetes</taxon>
        <taxon>Micrococcales</taxon>
        <taxon>Micrococcaceae</taxon>
        <taxon>Nesterenkonia</taxon>
    </lineage>
</organism>
<gene>
    <name evidence="9" type="ORF">GNZ21_08835</name>
</gene>
<evidence type="ECO:0000256" key="6">
    <source>
        <dbReference type="SAM" id="MobiDB-lite"/>
    </source>
</evidence>
<keyword evidence="3 7" id="KW-0812">Transmembrane</keyword>
<keyword evidence="4 7" id="KW-1133">Transmembrane helix</keyword>
<feature type="transmembrane region" description="Helical" evidence="7">
    <location>
        <begin position="379"/>
        <end position="406"/>
    </location>
</feature>
<keyword evidence="2" id="KW-1003">Cell membrane</keyword>